<proteinExistence type="predicted"/>
<evidence type="ECO:0000313" key="3">
    <source>
        <dbReference type="Proteomes" id="UP001255416"/>
    </source>
</evidence>
<evidence type="ECO:0000259" key="1">
    <source>
        <dbReference type="Pfam" id="PF04577"/>
    </source>
</evidence>
<dbReference type="EMBL" id="JASMWN010000012">
    <property type="protein sequence ID" value="MDU9005145.1"/>
    <property type="molecule type" value="Genomic_DNA"/>
</dbReference>
<organism evidence="2 3">
    <name type="scientific">Sedimentitalea todarodis</name>
    <dbReference type="NCBI Taxonomy" id="1631240"/>
    <lineage>
        <taxon>Bacteria</taxon>
        <taxon>Pseudomonadati</taxon>
        <taxon>Pseudomonadota</taxon>
        <taxon>Alphaproteobacteria</taxon>
        <taxon>Rhodobacterales</taxon>
        <taxon>Paracoccaceae</taxon>
        <taxon>Sedimentitalea</taxon>
    </lineage>
</organism>
<dbReference type="InterPro" id="IPR024698">
    <property type="entry name" value="Caps_psacc_synth_Cps23fI-typ"/>
</dbReference>
<dbReference type="Pfam" id="PF04577">
    <property type="entry name" value="Glyco_transf_61"/>
    <property type="match status" value="1"/>
</dbReference>
<reference evidence="3" key="1">
    <citation type="submission" date="2023-05" db="EMBL/GenBank/DDBJ databases">
        <title>Sedimentitalea sp. nov. JM2-8.</title>
        <authorList>
            <person name="Huang J."/>
        </authorList>
    </citation>
    <scope>NUCLEOTIDE SEQUENCE [LARGE SCALE GENOMIC DNA]</scope>
    <source>
        <strain evidence="3">KHS03</strain>
    </source>
</reference>
<gene>
    <name evidence="2" type="ORF">QO231_14955</name>
</gene>
<name>A0ABU3VG53_9RHOB</name>
<comment type="caution">
    <text evidence="2">The sequence shown here is derived from an EMBL/GenBank/DDBJ whole genome shotgun (WGS) entry which is preliminary data.</text>
</comment>
<sequence>MDATVVPPAENGFVQAAGVLDSDGTYCAHGALWRRFRPLTTEPARPEGDLQNLPGRWLWGGVLWAHFGHFLVESTSRLWALEHLDQPVDGVLFIPKRPRAGENLRGFHTGFLDMMAPGLPIRVATAPTQVEELIVPGQGFGLGLITAGTDRFRTAIHNRFAKNVAADGPERIYLSRSALGLGKGGLLGEERLEELLQAEGYEIFHPQQHDLATQIARYKAAKQMIAADGSAVHLYAMVGRPDQAVAMILRRQSRSNNLLADNVRHFCGTEPTVISALRTEWVRKSQNKSSRLSFGELDHAAIGAALARSGFISEQTRWPLLTEEERKQVFADKGLNKSDDFIESPGFVRQRVRAMRQARRTG</sequence>
<feature type="domain" description="Glycosyltransferase 61 catalytic" evidence="1">
    <location>
        <begin position="67"/>
        <end position="233"/>
    </location>
</feature>
<dbReference type="PIRSF" id="PIRSF030158">
    <property type="entry name" value="UCP030158"/>
    <property type="match status" value="1"/>
</dbReference>
<keyword evidence="3" id="KW-1185">Reference proteome</keyword>
<evidence type="ECO:0000313" key="2">
    <source>
        <dbReference type="EMBL" id="MDU9005145.1"/>
    </source>
</evidence>
<dbReference type="RefSeq" id="WP_316777963.1">
    <property type="nucleotide sequence ID" value="NZ_JASMWN010000012.1"/>
</dbReference>
<dbReference type="Proteomes" id="UP001255416">
    <property type="component" value="Unassembled WGS sequence"/>
</dbReference>
<accession>A0ABU3VG53</accession>
<dbReference type="InterPro" id="IPR049625">
    <property type="entry name" value="Glyco_transf_61_cat"/>
</dbReference>
<protein>
    <submittedName>
        <fullName evidence="2">Glycosyltransferase 61 family protein</fullName>
    </submittedName>
</protein>